<dbReference type="SMART" id="SM00448">
    <property type="entry name" value="REC"/>
    <property type="match status" value="1"/>
</dbReference>
<dbReference type="InterPro" id="IPR004105">
    <property type="entry name" value="CheA-like_dim"/>
</dbReference>
<evidence type="ECO:0000256" key="6">
    <source>
        <dbReference type="ARBA" id="ARBA00022679"/>
    </source>
</evidence>
<sequence length="907" mass="100849">MRFSEVQWDSEEERLLFVEEAAELLGTLEEGALKTPPPMDAMFRAAHTLKGSGGMLGLTQWVDRAHRVEDAMDRRGHPNWEWTPELQQFVLDTVDAMRAELQGQNEDPGATTVWELRWDSTCAMPGVRAYQAWTAINALIPGTVSEPPEDALAEWTGEVSRLVIPSSTVDPDVILTTLQSIDDLQAVTRVDRPLQFTPASLDAHESLDTEEVETRRMTAGERRDATIRISADSLESILEGLGELLLDHGQLEHLWQQTIDPAVRNVLDHLRRRALDLQDLTLRARMLPLDTLFRQYPRAIHDIARKLNKKIQLTTTGGETELDRVVMDRLHEPLLHLLRNACDHGIESPDQRRQLGKPEIGMIRLTAFTAQGHVHLRIEDDGAGIDWNKLRDKAVRQGWLTADEADRATEDQLGELLFRPGVSTADKITDISGRGVGLDVVRAFLDEIHGGIHIESQTGQGTTFHIELPMTMAIMTALLVEAGPWTLGFPIANVERIEDIAKSGLASLLGQQAVPDGQAPLPVYSLADVLAPEVDHHDRYIVRIKDGRTQAALTVDGVLGQQEVVIKPVIGLTGLTPWLSGVALLGDGRLALMVDARRLVPATGSEIEASQEPDPILKAGSNQMELLVFRLSDGQRYGINVYKTREVLPQATVTRVPGQHQWLDGFMHVRGQTVPVVSLHRALGLKEPFNQGFVLITEFNQTVQAFPVDQVERMVRVSWDQVKPLPAVLEAGNTLQFTGLINHEELGAIQLIDFEQLLAQVAPPEFPVASEISTEDLSHFLVWIADDSKVARQQIEKALKPLGVRFKLFSDGQELWEQVQVADPLPHLFIVDVEMPRLDGYTLAARLKNSARSRGIPVVLHTSLSGHWHADRASQLQVDAVITKFEPDVLASTVRELLSRPQLMATW</sequence>
<dbReference type="Pfam" id="PF01627">
    <property type="entry name" value="Hpt"/>
    <property type="match status" value="1"/>
</dbReference>
<evidence type="ECO:0000256" key="4">
    <source>
        <dbReference type="ARBA" id="ARBA00022500"/>
    </source>
</evidence>
<dbReference type="InterPro" id="IPR001789">
    <property type="entry name" value="Sig_transdc_resp-reg_receiver"/>
</dbReference>
<dbReference type="GO" id="GO:0000155">
    <property type="term" value="F:phosphorelay sensor kinase activity"/>
    <property type="evidence" value="ECO:0007669"/>
    <property type="project" value="InterPro"/>
</dbReference>
<dbReference type="SMART" id="SM00260">
    <property type="entry name" value="CheW"/>
    <property type="match status" value="2"/>
</dbReference>
<dbReference type="Gene3D" id="2.30.30.40">
    <property type="entry name" value="SH3 Domains"/>
    <property type="match status" value="2"/>
</dbReference>
<dbReference type="FunFam" id="3.30.565.10:FF:000016">
    <property type="entry name" value="Chemotaxis protein CheA, putative"/>
    <property type="match status" value="1"/>
</dbReference>
<evidence type="ECO:0000256" key="10">
    <source>
        <dbReference type="PROSITE-ProRule" id="PRU00110"/>
    </source>
</evidence>
<dbReference type="SUPFAM" id="SSF50341">
    <property type="entry name" value="CheW-like"/>
    <property type="match status" value="2"/>
</dbReference>
<evidence type="ECO:0000259" key="14">
    <source>
        <dbReference type="PROSITE" id="PS50851"/>
    </source>
</evidence>
<dbReference type="GO" id="GO:0006935">
    <property type="term" value="P:chemotaxis"/>
    <property type="evidence" value="ECO:0007669"/>
    <property type="project" value="UniProtKB-KW"/>
</dbReference>
<dbReference type="InterPro" id="IPR008207">
    <property type="entry name" value="Sig_transdc_His_kin_Hpt_dom"/>
</dbReference>
<dbReference type="PRINTS" id="PR00344">
    <property type="entry name" value="BCTRLSENSOR"/>
</dbReference>
<dbReference type="Gene3D" id="2.40.50.180">
    <property type="entry name" value="CheA-289, Domain 4"/>
    <property type="match status" value="1"/>
</dbReference>
<dbReference type="InterPro" id="IPR003594">
    <property type="entry name" value="HATPase_dom"/>
</dbReference>
<keyword evidence="7" id="KW-0418">Kinase</keyword>
<dbReference type="InterPro" id="IPR011006">
    <property type="entry name" value="CheY-like_superfamily"/>
</dbReference>
<evidence type="ECO:0000256" key="1">
    <source>
        <dbReference type="ARBA" id="ARBA00000085"/>
    </source>
</evidence>
<evidence type="ECO:0000256" key="11">
    <source>
        <dbReference type="PROSITE-ProRule" id="PRU00169"/>
    </source>
</evidence>
<dbReference type="InterPro" id="IPR004358">
    <property type="entry name" value="Sig_transdc_His_kin-like_C"/>
</dbReference>
<feature type="domain" description="HPt" evidence="15">
    <location>
        <begin position="6"/>
        <end position="104"/>
    </location>
</feature>
<dbReference type="InterPro" id="IPR036641">
    <property type="entry name" value="HPT_dom_sf"/>
</dbReference>
<feature type="domain" description="Response regulatory" evidence="13">
    <location>
        <begin position="781"/>
        <end position="898"/>
    </location>
</feature>
<dbReference type="EC" id="2.7.13.3" evidence="2"/>
<dbReference type="InterPro" id="IPR036097">
    <property type="entry name" value="HisK_dim/P_sf"/>
</dbReference>
<protein>
    <recommendedName>
        <fullName evidence="3">Stage 0 sporulation protein A homolog</fullName>
        <ecNumber evidence="2">2.7.13.3</ecNumber>
    </recommendedName>
</protein>
<dbReference type="PROSITE" id="PS50894">
    <property type="entry name" value="HPT"/>
    <property type="match status" value="1"/>
</dbReference>
<evidence type="ECO:0000256" key="2">
    <source>
        <dbReference type="ARBA" id="ARBA00012438"/>
    </source>
</evidence>
<evidence type="ECO:0000259" key="13">
    <source>
        <dbReference type="PROSITE" id="PS50110"/>
    </source>
</evidence>
<dbReference type="Gene3D" id="3.40.50.2300">
    <property type="match status" value="1"/>
</dbReference>
<evidence type="ECO:0000259" key="15">
    <source>
        <dbReference type="PROSITE" id="PS50894"/>
    </source>
</evidence>
<feature type="modified residue" description="Phosphohistidine" evidence="10">
    <location>
        <position position="47"/>
    </location>
</feature>
<feature type="modified residue" description="4-aspartylphosphate" evidence="11">
    <location>
        <position position="832"/>
    </location>
</feature>
<dbReference type="Gene3D" id="3.30.565.10">
    <property type="entry name" value="Histidine kinase-like ATPase, C-terminal domain"/>
    <property type="match status" value="1"/>
</dbReference>
<dbReference type="Pfam" id="PF00072">
    <property type="entry name" value="Response_reg"/>
    <property type="match status" value="1"/>
</dbReference>
<evidence type="ECO:0000259" key="12">
    <source>
        <dbReference type="PROSITE" id="PS50109"/>
    </source>
</evidence>
<proteinExistence type="predicted"/>
<dbReference type="SMART" id="SM00387">
    <property type="entry name" value="HATPase_c"/>
    <property type="match status" value="1"/>
</dbReference>
<dbReference type="PROSITE" id="PS50851">
    <property type="entry name" value="CHEW"/>
    <property type="match status" value="2"/>
</dbReference>
<dbReference type="GO" id="GO:0005737">
    <property type="term" value="C:cytoplasm"/>
    <property type="evidence" value="ECO:0007669"/>
    <property type="project" value="InterPro"/>
</dbReference>
<keyword evidence="6" id="KW-0808">Transferase</keyword>
<keyword evidence="4" id="KW-0145">Chemotaxis</keyword>
<feature type="domain" description="Histidine kinase" evidence="12">
    <location>
        <begin position="263"/>
        <end position="472"/>
    </location>
</feature>
<dbReference type="SMART" id="SM01231">
    <property type="entry name" value="H-kinase_dim"/>
    <property type="match status" value="1"/>
</dbReference>
<evidence type="ECO:0000256" key="8">
    <source>
        <dbReference type="ARBA" id="ARBA00023012"/>
    </source>
</evidence>
<feature type="domain" description="CheW-like" evidence="14">
    <location>
        <begin position="623"/>
        <end position="763"/>
    </location>
</feature>
<dbReference type="SUPFAM" id="SSF55874">
    <property type="entry name" value="ATPase domain of HSP90 chaperone/DNA topoisomerase II/histidine kinase"/>
    <property type="match status" value="1"/>
</dbReference>
<dbReference type="Pfam" id="PF01584">
    <property type="entry name" value="CheW"/>
    <property type="match status" value="2"/>
</dbReference>
<comment type="catalytic activity">
    <reaction evidence="1">
        <text>ATP + protein L-histidine = ADP + protein N-phospho-L-histidine.</text>
        <dbReference type="EC" id="2.7.13.3"/>
    </reaction>
</comment>
<organism evidence="16 17">
    <name type="scientific">Sulfobacillus acidophilus</name>
    <dbReference type="NCBI Taxonomy" id="53633"/>
    <lineage>
        <taxon>Bacteria</taxon>
        <taxon>Bacillati</taxon>
        <taxon>Bacillota</taxon>
        <taxon>Clostridia</taxon>
        <taxon>Eubacteriales</taxon>
        <taxon>Clostridiales Family XVII. Incertae Sedis</taxon>
        <taxon>Sulfobacillus</taxon>
    </lineage>
</organism>
<evidence type="ECO:0000256" key="3">
    <source>
        <dbReference type="ARBA" id="ARBA00018672"/>
    </source>
</evidence>
<dbReference type="InterPro" id="IPR036890">
    <property type="entry name" value="HATPase_C_sf"/>
</dbReference>
<evidence type="ECO:0000256" key="5">
    <source>
        <dbReference type="ARBA" id="ARBA00022553"/>
    </source>
</evidence>
<dbReference type="EMBL" id="PXYV01000012">
    <property type="protein sequence ID" value="PSR22781.1"/>
    <property type="molecule type" value="Genomic_DNA"/>
</dbReference>
<evidence type="ECO:0000313" key="17">
    <source>
        <dbReference type="Proteomes" id="UP000241848"/>
    </source>
</evidence>
<gene>
    <name evidence="16" type="ORF">C7B45_05470</name>
</gene>
<dbReference type="PROSITE" id="PS50109">
    <property type="entry name" value="HIS_KIN"/>
    <property type="match status" value="1"/>
</dbReference>
<dbReference type="SUPFAM" id="SSF47226">
    <property type="entry name" value="Histidine-containing phosphotransfer domain, HPT domain"/>
    <property type="match status" value="1"/>
</dbReference>
<feature type="domain" description="CheW-like" evidence="14">
    <location>
        <begin position="474"/>
        <end position="605"/>
    </location>
</feature>
<dbReference type="PANTHER" id="PTHR43395:SF1">
    <property type="entry name" value="CHEMOTAXIS PROTEIN CHEA"/>
    <property type="match status" value="1"/>
</dbReference>
<dbReference type="InterPro" id="IPR036061">
    <property type="entry name" value="CheW-like_dom_sf"/>
</dbReference>
<dbReference type="Proteomes" id="UP000241848">
    <property type="component" value="Unassembled WGS sequence"/>
</dbReference>
<dbReference type="AlphaFoldDB" id="A0A2T2WKL2"/>
<keyword evidence="8" id="KW-0902">Two-component regulatory system</keyword>
<dbReference type="Pfam" id="PF02518">
    <property type="entry name" value="HATPase_c"/>
    <property type="match status" value="1"/>
</dbReference>
<dbReference type="SUPFAM" id="SSF47384">
    <property type="entry name" value="Homodimeric domain of signal transducing histidine kinase"/>
    <property type="match status" value="1"/>
</dbReference>
<dbReference type="CDD" id="cd00088">
    <property type="entry name" value="HPT"/>
    <property type="match status" value="1"/>
</dbReference>
<dbReference type="InterPro" id="IPR002545">
    <property type="entry name" value="CheW-lke_dom"/>
</dbReference>
<evidence type="ECO:0000256" key="9">
    <source>
        <dbReference type="ARBA" id="ARBA00024867"/>
    </source>
</evidence>
<dbReference type="Gene3D" id="1.20.120.160">
    <property type="entry name" value="HPT domain"/>
    <property type="match status" value="1"/>
</dbReference>
<dbReference type="CDD" id="cd16916">
    <property type="entry name" value="HATPase_CheA-like"/>
    <property type="match status" value="1"/>
</dbReference>
<comment type="caution">
    <text evidence="16">The sequence shown here is derived from an EMBL/GenBank/DDBJ whole genome shotgun (WGS) entry which is preliminary data.</text>
</comment>
<evidence type="ECO:0000313" key="16">
    <source>
        <dbReference type="EMBL" id="PSR22781.1"/>
    </source>
</evidence>
<accession>A0A2T2WKL2</accession>
<dbReference type="SMART" id="SM00073">
    <property type="entry name" value="HPT"/>
    <property type="match status" value="1"/>
</dbReference>
<evidence type="ECO:0000256" key="7">
    <source>
        <dbReference type="ARBA" id="ARBA00022777"/>
    </source>
</evidence>
<reference evidence="16 17" key="1">
    <citation type="journal article" date="2014" name="BMC Genomics">
        <title>Comparison of environmental and isolate Sulfobacillus genomes reveals diverse carbon, sulfur, nitrogen, and hydrogen metabolisms.</title>
        <authorList>
            <person name="Justice N.B."/>
            <person name="Norman A."/>
            <person name="Brown C.T."/>
            <person name="Singh A."/>
            <person name="Thomas B.C."/>
            <person name="Banfield J.F."/>
        </authorList>
    </citation>
    <scope>NUCLEOTIDE SEQUENCE [LARGE SCALE GENOMIC DNA]</scope>
    <source>
        <strain evidence="16">AMDSBA3</strain>
    </source>
</reference>
<comment type="function">
    <text evidence="9">May play the central regulatory role in sporulation. It may be an element of the effector pathway responsible for the activation of sporulation genes in response to nutritional stress. Spo0A may act in concert with spo0H (a sigma factor) to control the expression of some genes that are critical to the sporulation process.</text>
</comment>
<keyword evidence="5 11" id="KW-0597">Phosphoprotein</keyword>
<name>A0A2T2WKL2_9FIRM</name>
<dbReference type="SUPFAM" id="SSF52172">
    <property type="entry name" value="CheY-like"/>
    <property type="match status" value="1"/>
</dbReference>
<dbReference type="InterPro" id="IPR051315">
    <property type="entry name" value="Bact_Chemotaxis_CheA"/>
</dbReference>
<dbReference type="PROSITE" id="PS50110">
    <property type="entry name" value="RESPONSE_REGULATORY"/>
    <property type="match status" value="1"/>
</dbReference>
<dbReference type="PANTHER" id="PTHR43395">
    <property type="entry name" value="SENSOR HISTIDINE KINASE CHEA"/>
    <property type="match status" value="1"/>
</dbReference>
<dbReference type="InterPro" id="IPR005467">
    <property type="entry name" value="His_kinase_dom"/>
</dbReference>